<accession>A0ABP0QWZ1</accession>
<sequence length="137" mass="15080">RTAAAATVDRLLARSPVLALAKMPVFCFGCCYMDCIPDCCDRGCCGKMWDCCCCKVGESSNYAMNDPNRCCFGCCKKPSCCECEACRFKYCMCKCCSGNWIVDPCAFCCGEYKGNLAFAEKEVIANKGSPEELEMVR</sequence>
<protein>
    <submittedName>
        <fullName evidence="1">Uncharacterized protein</fullName>
    </submittedName>
</protein>
<dbReference type="EMBL" id="CAXAMM010040372">
    <property type="protein sequence ID" value="CAK9092776.1"/>
    <property type="molecule type" value="Genomic_DNA"/>
</dbReference>
<dbReference type="Proteomes" id="UP001642464">
    <property type="component" value="Unassembled WGS sequence"/>
</dbReference>
<feature type="non-terminal residue" evidence="1">
    <location>
        <position position="1"/>
    </location>
</feature>
<evidence type="ECO:0000313" key="1">
    <source>
        <dbReference type="EMBL" id="CAK9092776.1"/>
    </source>
</evidence>
<gene>
    <name evidence="1" type="ORF">SCF082_LOCUS43657</name>
</gene>
<comment type="caution">
    <text evidence="1">The sequence shown here is derived from an EMBL/GenBank/DDBJ whole genome shotgun (WGS) entry which is preliminary data.</text>
</comment>
<keyword evidence="2" id="KW-1185">Reference proteome</keyword>
<name>A0ABP0QWZ1_9DINO</name>
<evidence type="ECO:0000313" key="2">
    <source>
        <dbReference type="Proteomes" id="UP001642464"/>
    </source>
</evidence>
<proteinExistence type="predicted"/>
<reference evidence="1 2" key="1">
    <citation type="submission" date="2024-02" db="EMBL/GenBank/DDBJ databases">
        <authorList>
            <person name="Chen Y."/>
            <person name="Shah S."/>
            <person name="Dougan E. K."/>
            <person name="Thang M."/>
            <person name="Chan C."/>
        </authorList>
    </citation>
    <scope>NUCLEOTIDE SEQUENCE [LARGE SCALE GENOMIC DNA]</scope>
</reference>
<organism evidence="1 2">
    <name type="scientific">Durusdinium trenchii</name>
    <dbReference type="NCBI Taxonomy" id="1381693"/>
    <lineage>
        <taxon>Eukaryota</taxon>
        <taxon>Sar</taxon>
        <taxon>Alveolata</taxon>
        <taxon>Dinophyceae</taxon>
        <taxon>Suessiales</taxon>
        <taxon>Symbiodiniaceae</taxon>
        <taxon>Durusdinium</taxon>
    </lineage>
</organism>